<feature type="compositionally biased region" description="Basic and acidic residues" evidence="1">
    <location>
        <begin position="380"/>
        <end position="393"/>
    </location>
</feature>
<feature type="compositionally biased region" description="Basic and acidic residues" evidence="1">
    <location>
        <begin position="287"/>
        <end position="312"/>
    </location>
</feature>
<feature type="compositionally biased region" description="Low complexity" evidence="1">
    <location>
        <begin position="394"/>
        <end position="404"/>
    </location>
</feature>
<feature type="region of interest" description="Disordered" evidence="1">
    <location>
        <begin position="283"/>
        <end position="352"/>
    </location>
</feature>
<keyword evidence="3" id="KW-1185">Reference proteome</keyword>
<comment type="caution">
    <text evidence="2">The sequence shown here is derived from an EMBL/GenBank/DDBJ whole genome shotgun (WGS) entry which is preliminary data.</text>
</comment>
<evidence type="ECO:0000313" key="3">
    <source>
        <dbReference type="Proteomes" id="UP000554482"/>
    </source>
</evidence>
<gene>
    <name evidence="2" type="ORF">FRX31_016219</name>
</gene>
<feature type="compositionally biased region" description="Low complexity" evidence="1">
    <location>
        <begin position="176"/>
        <end position="190"/>
    </location>
</feature>
<feature type="region of interest" description="Disordered" evidence="1">
    <location>
        <begin position="123"/>
        <end position="153"/>
    </location>
</feature>
<protein>
    <submittedName>
        <fullName evidence="2">Uncharacterized protein</fullName>
    </submittedName>
</protein>
<organism evidence="2 3">
    <name type="scientific">Thalictrum thalictroides</name>
    <name type="common">Rue-anemone</name>
    <name type="synonym">Anemone thalictroides</name>
    <dbReference type="NCBI Taxonomy" id="46969"/>
    <lineage>
        <taxon>Eukaryota</taxon>
        <taxon>Viridiplantae</taxon>
        <taxon>Streptophyta</taxon>
        <taxon>Embryophyta</taxon>
        <taxon>Tracheophyta</taxon>
        <taxon>Spermatophyta</taxon>
        <taxon>Magnoliopsida</taxon>
        <taxon>Ranunculales</taxon>
        <taxon>Ranunculaceae</taxon>
        <taxon>Thalictroideae</taxon>
        <taxon>Thalictrum</taxon>
    </lineage>
</organism>
<evidence type="ECO:0000256" key="1">
    <source>
        <dbReference type="SAM" id="MobiDB-lite"/>
    </source>
</evidence>
<sequence length="414" mass="44461">MEDVCEGLHTNPNLNLGFVTPRKGGSCDVTTTCMRESKASASMAATSNINGGGTGSMHENPNSVLGLQTKSHDCDGSATEMKSRDTKAVTSNTKGGGSHEQGGSLQGLKKGFLVGKPSVTRKLVKSGGERSLVLGSPNEIGNPKPPKGAGITDLKSKDIASNVAEIRSPNHHRSPNEGWSSNDNGNNNPNTDRISVSLEETMTNCHNNNGQPGIQGIMHENRDGHVMADDGSWAKESEEGTQFVEHGKLDQFKVNSEMGLYGLHSPKKAMDRNDNLLAIMANTTNQKDQEEERMSTYDSKVDKDKPNDKEVSKGPLEIGNKGKGIDNNVSLQDNKASKEVVQEGNGENEGWEVPKRKHIYKTRWDSVGAPLGLQIGGSSKGEDSNKAPYERTNLEGNNENLNMEEMGRGPGPLA</sequence>
<proteinExistence type="predicted"/>
<dbReference type="AlphaFoldDB" id="A0A7J6W9T9"/>
<feature type="region of interest" description="Disordered" evidence="1">
    <location>
        <begin position="72"/>
        <end position="109"/>
    </location>
</feature>
<accession>A0A7J6W9T9</accession>
<evidence type="ECO:0000313" key="2">
    <source>
        <dbReference type="EMBL" id="KAF5194194.1"/>
    </source>
</evidence>
<reference evidence="2 3" key="1">
    <citation type="submission" date="2020-06" db="EMBL/GenBank/DDBJ databases">
        <title>Transcriptomic and genomic resources for Thalictrum thalictroides and T. hernandezii: Facilitating candidate gene discovery in an emerging model plant lineage.</title>
        <authorList>
            <person name="Arias T."/>
            <person name="Riano-Pachon D.M."/>
            <person name="Di Stilio V.S."/>
        </authorList>
    </citation>
    <scope>NUCLEOTIDE SEQUENCE [LARGE SCALE GENOMIC DNA]</scope>
    <source>
        <strain evidence="3">cv. WT478/WT964</strain>
        <tissue evidence="2">Leaves</tissue>
    </source>
</reference>
<name>A0A7J6W9T9_THATH</name>
<feature type="compositionally biased region" description="Basic and acidic residues" evidence="1">
    <location>
        <begin position="72"/>
        <end position="87"/>
    </location>
</feature>
<feature type="region of interest" description="Disordered" evidence="1">
    <location>
        <begin position="369"/>
        <end position="414"/>
    </location>
</feature>
<feature type="region of interest" description="Disordered" evidence="1">
    <location>
        <begin position="165"/>
        <end position="193"/>
    </location>
</feature>
<dbReference type="Proteomes" id="UP000554482">
    <property type="component" value="Unassembled WGS sequence"/>
</dbReference>
<dbReference type="EMBL" id="JABWDY010019052">
    <property type="protein sequence ID" value="KAF5194194.1"/>
    <property type="molecule type" value="Genomic_DNA"/>
</dbReference>